<protein>
    <submittedName>
        <fullName evidence="2">Uncharacterized protein</fullName>
    </submittedName>
</protein>
<accession>Q01SJ4</accession>
<keyword evidence="1" id="KW-0472">Membrane</keyword>
<dbReference type="InParanoid" id="Q01SJ4"/>
<dbReference type="AlphaFoldDB" id="Q01SJ4"/>
<proteinExistence type="predicted"/>
<keyword evidence="1" id="KW-1133">Transmembrane helix</keyword>
<organism evidence="2">
    <name type="scientific">Solibacter usitatus (strain Ellin6076)</name>
    <dbReference type="NCBI Taxonomy" id="234267"/>
    <lineage>
        <taxon>Bacteria</taxon>
        <taxon>Pseudomonadati</taxon>
        <taxon>Acidobacteriota</taxon>
        <taxon>Terriglobia</taxon>
        <taxon>Bryobacterales</taxon>
        <taxon>Solibacteraceae</taxon>
        <taxon>Candidatus Solibacter</taxon>
    </lineage>
</organism>
<keyword evidence="1" id="KW-0812">Transmembrane</keyword>
<sequence>MLAVAIFPTVSDSDDLFNFSLLHVPTSHRGSVGSVPAPEDSREKDTVNLARVLETLEHYQVSGFYTFAFVLFCIAAFISLRPALATRAICCNSGRAPPLS</sequence>
<gene>
    <name evidence="2" type="ordered locus">Acid_6452</name>
</gene>
<feature type="transmembrane region" description="Helical" evidence="1">
    <location>
        <begin position="62"/>
        <end position="80"/>
    </location>
</feature>
<name>Q01SJ4_SOLUE</name>
<evidence type="ECO:0000313" key="2">
    <source>
        <dbReference type="EMBL" id="ABJ87376.1"/>
    </source>
</evidence>
<reference evidence="2" key="1">
    <citation type="submission" date="2006-10" db="EMBL/GenBank/DDBJ databases">
        <title>Complete sequence of Solibacter usitatus Ellin6076.</title>
        <authorList>
            <consortium name="US DOE Joint Genome Institute"/>
            <person name="Copeland A."/>
            <person name="Lucas S."/>
            <person name="Lapidus A."/>
            <person name="Barry K."/>
            <person name="Detter J.C."/>
            <person name="Glavina del Rio T."/>
            <person name="Hammon N."/>
            <person name="Israni S."/>
            <person name="Dalin E."/>
            <person name="Tice H."/>
            <person name="Pitluck S."/>
            <person name="Thompson L.S."/>
            <person name="Brettin T."/>
            <person name="Bruce D."/>
            <person name="Han C."/>
            <person name="Tapia R."/>
            <person name="Gilna P."/>
            <person name="Schmutz J."/>
            <person name="Larimer F."/>
            <person name="Land M."/>
            <person name="Hauser L."/>
            <person name="Kyrpides N."/>
            <person name="Mikhailova N."/>
            <person name="Janssen P.H."/>
            <person name="Kuske C.R."/>
            <person name="Richardson P."/>
        </authorList>
    </citation>
    <scope>NUCLEOTIDE SEQUENCE</scope>
    <source>
        <strain evidence="2">Ellin6076</strain>
    </source>
</reference>
<dbReference type="EMBL" id="CP000473">
    <property type="protein sequence ID" value="ABJ87376.1"/>
    <property type="molecule type" value="Genomic_DNA"/>
</dbReference>
<dbReference type="STRING" id="234267.Acid_6452"/>
<evidence type="ECO:0000256" key="1">
    <source>
        <dbReference type="SAM" id="Phobius"/>
    </source>
</evidence>
<dbReference type="KEGG" id="sus:Acid_6452"/>
<dbReference type="HOGENOM" id="CLU_2304171_0_0_0"/>